<dbReference type="RefSeq" id="WP_313832570.1">
    <property type="nucleotide sequence ID" value="NZ_JAQOUE010000001.1"/>
</dbReference>
<evidence type="ECO:0000313" key="2">
    <source>
        <dbReference type="Proteomes" id="UP001250932"/>
    </source>
</evidence>
<dbReference type="Pfam" id="PF00480">
    <property type="entry name" value="ROK"/>
    <property type="match status" value="1"/>
</dbReference>
<dbReference type="PANTHER" id="PTHR18964">
    <property type="entry name" value="ROK (REPRESSOR, ORF, KINASE) FAMILY"/>
    <property type="match status" value="1"/>
</dbReference>
<gene>
    <name evidence="1" type="ORF">PPG34_07510</name>
</gene>
<accession>A0ABU3K713</accession>
<protein>
    <submittedName>
        <fullName evidence="1">ROK family protein</fullName>
    </submittedName>
</protein>
<sequence length="299" mass="32565">MRIGVDVGGTKIEAILLDSTGEELARRRRDSPQGNYEATLVLIDELVEELERDFGVTATVGVGIPGTISPATGLVKNANSTWLTGHPFQHDLARCLNRTIKAANDADCFVVSESTDGAAQGARSVFGVILGTGVGGGLCWEGRPIVGPNAIAGEWGHNPLPWPKDDERPGPECYCGLRGCLETFLSGPGMINDHFQRTGEHVTPQEIYSRALGHDFECLKTLERYEHRLARGLASVINIFDPEVIVLGGGMSNIDRWYHTVPTLWGAWVFSDRVDTRLETPRFGDSSGVRGAAWLWPLE</sequence>
<dbReference type="InterPro" id="IPR049874">
    <property type="entry name" value="ROK_cs"/>
</dbReference>
<proteinExistence type="predicted"/>
<dbReference type="Gene3D" id="3.30.420.40">
    <property type="match status" value="2"/>
</dbReference>
<dbReference type="InterPro" id="IPR043129">
    <property type="entry name" value="ATPase_NBD"/>
</dbReference>
<reference evidence="1 2" key="1">
    <citation type="journal article" date="2023" name="ISME J.">
        <title>Cultivation and genomic characterization of novel and ubiquitous marine nitrite-oxidizing bacteria from the Nitrospirales.</title>
        <authorList>
            <person name="Mueller A.J."/>
            <person name="Daebeler A."/>
            <person name="Herbold C.W."/>
            <person name="Kirkegaard R.H."/>
            <person name="Daims H."/>
        </authorList>
    </citation>
    <scope>NUCLEOTIDE SEQUENCE [LARGE SCALE GENOMIC DNA]</scope>
    <source>
        <strain evidence="1 2">EB</strain>
    </source>
</reference>
<dbReference type="PANTHER" id="PTHR18964:SF174">
    <property type="entry name" value="D-ALLOSE KINASE-RELATED"/>
    <property type="match status" value="1"/>
</dbReference>
<dbReference type="EMBL" id="JAQOUE010000001">
    <property type="protein sequence ID" value="MDT7042196.1"/>
    <property type="molecule type" value="Genomic_DNA"/>
</dbReference>
<dbReference type="InterPro" id="IPR000600">
    <property type="entry name" value="ROK"/>
</dbReference>
<dbReference type="PROSITE" id="PS01125">
    <property type="entry name" value="ROK"/>
    <property type="match status" value="1"/>
</dbReference>
<keyword evidence="2" id="KW-1185">Reference proteome</keyword>
<dbReference type="SUPFAM" id="SSF53067">
    <property type="entry name" value="Actin-like ATPase domain"/>
    <property type="match status" value="1"/>
</dbReference>
<name>A0ABU3K713_9BACT</name>
<organism evidence="1 2">
    <name type="scientific">Candidatus Nitronereus thalassa</name>
    <dbReference type="NCBI Taxonomy" id="3020898"/>
    <lineage>
        <taxon>Bacteria</taxon>
        <taxon>Pseudomonadati</taxon>
        <taxon>Nitrospirota</taxon>
        <taxon>Nitrospiria</taxon>
        <taxon>Nitrospirales</taxon>
        <taxon>Nitrospiraceae</taxon>
        <taxon>Candidatus Nitronereus</taxon>
    </lineage>
</organism>
<dbReference type="Proteomes" id="UP001250932">
    <property type="component" value="Unassembled WGS sequence"/>
</dbReference>
<evidence type="ECO:0000313" key="1">
    <source>
        <dbReference type="EMBL" id="MDT7042196.1"/>
    </source>
</evidence>
<comment type="caution">
    <text evidence="1">The sequence shown here is derived from an EMBL/GenBank/DDBJ whole genome shotgun (WGS) entry which is preliminary data.</text>
</comment>
<dbReference type="CDD" id="cd24066">
    <property type="entry name" value="ASKHA_NBD_ROK_EcFRK-like"/>
    <property type="match status" value="1"/>
</dbReference>